<reference evidence="8" key="1">
    <citation type="thesis" date="2000" institute="Ecole Normale Superieure Agronomique" country="Montpellier, France">
        <title>Caracterization of endophytic photosynthetic Bradyrhizobium from wild rice Oryza breviligulata.</title>
        <authorList>
            <person name="Dongmo-Chaintreuil C."/>
        </authorList>
    </citation>
    <scope>NUCLEOTIDE SEQUENCE</scope>
    <source>
        <strain evidence="8">ORS352</strain>
    </source>
</reference>
<proteinExistence type="inferred from homology"/>
<evidence type="ECO:0000256" key="2">
    <source>
        <dbReference type="ARBA" id="ARBA00010227"/>
    </source>
</evidence>
<dbReference type="NCBIfam" id="NF001974">
    <property type="entry name" value="PRK00756.1"/>
    <property type="match status" value="1"/>
</dbReference>
<dbReference type="EMBL" id="AJ438775">
    <property type="protein sequence ID" value="CAD27492.1"/>
    <property type="molecule type" value="Genomic_DNA"/>
</dbReference>
<protein>
    <recommendedName>
        <fullName evidence="3">Nodulation protein A</fullName>
    </recommendedName>
</protein>
<evidence type="ECO:0000256" key="7">
    <source>
        <dbReference type="ARBA" id="ARBA00023315"/>
    </source>
</evidence>
<comment type="subcellular location">
    <subcellularLocation>
        <location evidence="1">Cytoplasm</location>
    </subcellularLocation>
</comment>
<reference evidence="8" key="2">
    <citation type="submission" date="2002-03" db="EMBL/GenBank/DDBJ databases">
        <authorList>
            <person name="Giraud E."/>
        </authorList>
    </citation>
    <scope>NUCLEOTIDE SEQUENCE</scope>
    <source>
        <strain evidence="8">ORS352</strain>
    </source>
</reference>
<dbReference type="Gene3D" id="3.40.630.30">
    <property type="match status" value="1"/>
</dbReference>
<name>Q7AUQ6_9BRAD</name>
<dbReference type="AlphaFoldDB" id="Q7AUQ6"/>
<dbReference type="Pfam" id="PF02474">
    <property type="entry name" value="NodA"/>
    <property type="match status" value="1"/>
</dbReference>
<gene>
    <name evidence="8" type="primary">nodA</name>
</gene>
<evidence type="ECO:0000256" key="4">
    <source>
        <dbReference type="ARBA" id="ARBA00022458"/>
    </source>
</evidence>
<dbReference type="NCBIfam" id="TIGR04245">
    <property type="entry name" value="nodulat_NodA"/>
    <property type="match status" value="1"/>
</dbReference>
<accession>Q7AUQ6</accession>
<dbReference type="PROSITE" id="PS01349">
    <property type="entry name" value="NODA"/>
    <property type="match status" value="1"/>
</dbReference>
<keyword evidence="6" id="KW-0808">Transferase</keyword>
<keyword evidence="7" id="KW-0012">Acyltransferase</keyword>
<dbReference type="GO" id="GO:0016746">
    <property type="term" value="F:acyltransferase activity"/>
    <property type="evidence" value="ECO:0007669"/>
    <property type="project" value="UniProtKB-KW"/>
</dbReference>
<reference evidence="8" key="3">
    <citation type="journal article" date="2004" name="Mol. Phylogenet. Evol.">
        <title>Phylogenetic analyses of symbiotic nodulation genes support vertical and lateral gene co-transfer within the Bradyrhizobium genus.</title>
        <authorList>
            <person name="Moulin L."/>
            <person name="Bena G."/>
            <person name="Boivin-Masson C."/>
            <person name="Stepkowski T."/>
        </authorList>
    </citation>
    <scope>NUCLEOTIDE SEQUENCE</scope>
    <source>
        <strain evidence="8">ORS352</strain>
    </source>
</reference>
<evidence type="ECO:0000256" key="3">
    <source>
        <dbReference type="ARBA" id="ARBA00014632"/>
    </source>
</evidence>
<evidence type="ECO:0000256" key="5">
    <source>
        <dbReference type="ARBA" id="ARBA00022490"/>
    </source>
</evidence>
<sequence length="197" mass="21906">MRSQLRWSVCWESDLAVSDHLELSEFFQIAYGLTGSSNALPFMSNRSWAGARPELRVIGYDKRGVAAHLAVLRRFIKVENIDVLVAELGLYAIRPDLEGRWLANSLRVMHPALKQLSVPFGFGTVRSALERHVGRLLGRPGLATILHGVKVRSTLSEVYQNLSATRVDEPLVLVFPIVSPLSKWPPGATIERNGPEL</sequence>
<keyword evidence="5" id="KW-0963">Cytoplasm</keyword>
<evidence type="ECO:0000256" key="1">
    <source>
        <dbReference type="ARBA" id="ARBA00004496"/>
    </source>
</evidence>
<comment type="similarity">
    <text evidence="2">Belongs to the NodA family.</text>
</comment>
<evidence type="ECO:0000313" key="8">
    <source>
        <dbReference type="EMBL" id="CAD27492.1"/>
    </source>
</evidence>
<organism evidence="8">
    <name type="scientific">Bradyrhizobium sp. ORS 352</name>
    <dbReference type="NCBI Taxonomy" id="189517"/>
    <lineage>
        <taxon>Bacteria</taxon>
        <taxon>Pseudomonadati</taxon>
        <taxon>Pseudomonadota</taxon>
        <taxon>Alphaproteobacteria</taxon>
        <taxon>Hyphomicrobiales</taxon>
        <taxon>Nitrobacteraceae</taxon>
        <taxon>Bradyrhizobium</taxon>
    </lineage>
</organism>
<keyword evidence="4" id="KW-0536">Nodulation</keyword>
<evidence type="ECO:0000256" key="6">
    <source>
        <dbReference type="ARBA" id="ARBA00022679"/>
    </source>
</evidence>
<dbReference type="InterPro" id="IPR003484">
    <property type="entry name" value="NodA"/>
</dbReference>
<dbReference type="InterPro" id="IPR020567">
    <property type="entry name" value="Nodulation_prot_NodA_CS"/>
</dbReference>
<dbReference type="GO" id="GO:0005829">
    <property type="term" value="C:cytosol"/>
    <property type="evidence" value="ECO:0007669"/>
    <property type="project" value="InterPro"/>
</dbReference>